<reference evidence="1" key="2">
    <citation type="journal article" date="2015" name="Fish Shellfish Immunol.">
        <title>Early steps in the European eel (Anguilla anguilla)-Vibrio vulnificus interaction in the gills: Role of the RtxA13 toxin.</title>
        <authorList>
            <person name="Callol A."/>
            <person name="Pajuelo D."/>
            <person name="Ebbesson L."/>
            <person name="Teles M."/>
            <person name="MacKenzie S."/>
            <person name="Amaro C."/>
        </authorList>
    </citation>
    <scope>NUCLEOTIDE SEQUENCE</scope>
</reference>
<reference evidence="1" key="1">
    <citation type="submission" date="2014-11" db="EMBL/GenBank/DDBJ databases">
        <authorList>
            <person name="Amaro Gonzalez C."/>
        </authorList>
    </citation>
    <scope>NUCLEOTIDE SEQUENCE</scope>
</reference>
<protein>
    <submittedName>
        <fullName evidence="1">Uncharacterized protein</fullName>
    </submittedName>
</protein>
<dbReference type="EMBL" id="GBXM01031037">
    <property type="protein sequence ID" value="JAH77540.1"/>
    <property type="molecule type" value="Transcribed_RNA"/>
</dbReference>
<organism evidence="1">
    <name type="scientific">Anguilla anguilla</name>
    <name type="common">European freshwater eel</name>
    <name type="synonym">Muraena anguilla</name>
    <dbReference type="NCBI Taxonomy" id="7936"/>
    <lineage>
        <taxon>Eukaryota</taxon>
        <taxon>Metazoa</taxon>
        <taxon>Chordata</taxon>
        <taxon>Craniata</taxon>
        <taxon>Vertebrata</taxon>
        <taxon>Euteleostomi</taxon>
        <taxon>Actinopterygii</taxon>
        <taxon>Neopterygii</taxon>
        <taxon>Teleostei</taxon>
        <taxon>Anguilliformes</taxon>
        <taxon>Anguillidae</taxon>
        <taxon>Anguilla</taxon>
    </lineage>
</organism>
<name>A0A0E9VJD9_ANGAN</name>
<sequence length="40" mass="4556">MNNIIGPRMMQIKINCFIPENLCISKLTVSKSSPSKKLNY</sequence>
<evidence type="ECO:0000313" key="1">
    <source>
        <dbReference type="EMBL" id="JAH77540.1"/>
    </source>
</evidence>
<dbReference type="AlphaFoldDB" id="A0A0E9VJD9"/>
<proteinExistence type="predicted"/>
<accession>A0A0E9VJD9</accession>